<organism evidence="1 2">
    <name type="scientific">Pseudoalteromonas luteoviolacea</name>
    <dbReference type="NCBI Taxonomy" id="43657"/>
    <lineage>
        <taxon>Bacteria</taxon>
        <taxon>Pseudomonadati</taxon>
        <taxon>Pseudomonadota</taxon>
        <taxon>Gammaproteobacteria</taxon>
        <taxon>Alteromonadales</taxon>
        <taxon>Pseudoalteromonadaceae</taxon>
        <taxon>Pseudoalteromonas</taxon>
    </lineage>
</organism>
<dbReference type="InterPro" id="IPR011030">
    <property type="entry name" value="Lipovitellin_superhlx_dom"/>
</dbReference>
<dbReference type="EMBL" id="MAUJ01000002">
    <property type="protein sequence ID" value="OCQ22268.1"/>
    <property type="molecule type" value="Genomic_DNA"/>
</dbReference>
<gene>
    <name evidence="1" type="ORF">A7985_10835</name>
</gene>
<dbReference type="Proteomes" id="UP000093366">
    <property type="component" value="Unassembled WGS sequence"/>
</dbReference>
<comment type="caution">
    <text evidence="1">The sequence shown here is derived from an EMBL/GenBank/DDBJ whole genome shotgun (WGS) entry which is preliminary data.</text>
</comment>
<dbReference type="SUPFAM" id="SSF48431">
    <property type="entry name" value="Lipovitellin-phosvitin complex, superhelical domain"/>
    <property type="match status" value="1"/>
</dbReference>
<dbReference type="OrthoDB" id="9882827at2"/>
<sequence length="505" mass="56592">MNSQASQKKVTSYQVHANLQMQPLGQLQQLSYAGAYFSVQESLFDGQSAAELKEVFSTPVIVGFDKQGKLSALYTEKQLSPSDYNRFYSFFSTAQFIEPDTKPTTTWYAEEERDMGLVSVNYSAQGSLVTKSVAQVLSTQFAVPGIEANPTNSHAEYHFDAHQLAELTALDMYSFYREGELVSKLKNHIHLVKEVDAHYAKDTPWHTGKVDLPTMLNAYFDKPGEQVASSYRQYKRNNQESTISINELLNEMKTKLAQGGDREMVGSYMSILTGVLSQNPEEALALYELFGDEAVPDWQKGATLAVLGDNQSEPAQRLLTQVFLDEDLDNYSRLHALASSISIQTPSFELLGGLEMMVERSLIETDLDDNTSELYETALLTYAGVGAELKESDSYKETIRLKLRSLAKEHPNMSQDYIVTAMGNSRDPKLIKDITQFLNGDDIALKRAAIAAIGQYPEELSFDYLKTVIEQNPNTYEAQLAAKELSRYDSEAIQKFLQDINSEKT</sequence>
<proteinExistence type="predicted"/>
<dbReference type="Gene3D" id="1.25.10.20">
    <property type="entry name" value="Vitellinogen, superhelical"/>
    <property type="match status" value="1"/>
</dbReference>
<evidence type="ECO:0000313" key="2">
    <source>
        <dbReference type="Proteomes" id="UP000093366"/>
    </source>
</evidence>
<name>A0A1C0TSM2_9GAMM</name>
<accession>A0A1C0TSM2</accession>
<evidence type="ECO:0000313" key="1">
    <source>
        <dbReference type="EMBL" id="OCQ22268.1"/>
    </source>
</evidence>
<dbReference type="AlphaFoldDB" id="A0A1C0TSM2"/>
<protein>
    <submittedName>
        <fullName evidence="1">Uncharacterized protein</fullName>
    </submittedName>
</protein>
<reference evidence="2" key="1">
    <citation type="submission" date="2016-07" db="EMBL/GenBank/DDBJ databases">
        <authorList>
            <person name="Florea S."/>
            <person name="Webb J.S."/>
            <person name="Jaromczyk J."/>
            <person name="Schardl C.L."/>
        </authorList>
    </citation>
    <scope>NUCLEOTIDE SEQUENCE [LARGE SCALE GENOMIC DNA]</scope>
    <source>
        <strain evidence="2">IPB1</strain>
    </source>
</reference>
<dbReference type="RefSeq" id="WP_065790466.1">
    <property type="nucleotide sequence ID" value="NZ_MAUJ01000002.1"/>
</dbReference>